<reference evidence="3" key="3">
    <citation type="submission" date="2011-03" db="EMBL/GenBank/DDBJ databases">
        <title>Annotation of Magnaporthe poae ATCC 64411.</title>
        <authorList>
            <person name="Ma L.-J."/>
            <person name="Dead R."/>
            <person name="Young S.K."/>
            <person name="Zeng Q."/>
            <person name="Gargeya S."/>
            <person name="Fitzgerald M."/>
            <person name="Haas B."/>
            <person name="Abouelleil A."/>
            <person name="Alvarado L."/>
            <person name="Arachchi H.M."/>
            <person name="Berlin A."/>
            <person name="Brown A."/>
            <person name="Chapman S.B."/>
            <person name="Chen Z."/>
            <person name="Dunbar C."/>
            <person name="Freedman E."/>
            <person name="Gearin G."/>
            <person name="Gellesch M."/>
            <person name="Goldberg J."/>
            <person name="Griggs A."/>
            <person name="Gujja S."/>
            <person name="Heiman D."/>
            <person name="Howarth C."/>
            <person name="Larson L."/>
            <person name="Lui A."/>
            <person name="MacDonald P.J.P."/>
            <person name="Mehta T."/>
            <person name="Montmayeur A."/>
            <person name="Murphy C."/>
            <person name="Neiman D."/>
            <person name="Pearson M."/>
            <person name="Priest M."/>
            <person name="Roberts A."/>
            <person name="Saif S."/>
            <person name="Shea T."/>
            <person name="Shenoy N."/>
            <person name="Sisk P."/>
            <person name="Stolte C."/>
            <person name="Sykes S."/>
            <person name="Yandava C."/>
            <person name="Wortman J."/>
            <person name="Nusbaum C."/>
            <person name="Birren B."/>
        </authorList>
    </citation>
    <scope>NUCLEOTIDE SEQUENCE</scope>
    <source>
        <strain evidence="3">ATCC 64411</strain>
    </source>
</reference>
<evidence type="ECO:0000256" key="1">
    <source>
        <dbReference type="SAM" id="MobiDB-lite"/>
    </source>
</evidence>
<organism evidence="4 5">
    <name type="scientific">Magnaporthiopsis poae (strain ATCC 64411 / 73-15)</name>
    <name type="common">Kentucky bluegrass fungus</name>
    <name type="synonym">Magnaporthe poae</name>
    <dbReference type="NCBI Taxonomy" id="644358"/>
    <lineage>
        <taxon>Eukaryota</taxon>
        <taxon>Fungi</taxon>
        <taxon>Dikarya</taxon>
        <taxon>Ascomycota</taxon>
        <taxon>Pezizomycotina</taxon>
        <taxon>Sordariomycetes</taxon>
        <taxon>Sordariomycetidae</taxon>
        <taxon>Magnaporthales</taxon>
        <taxon>Magnaporthaceae</taxon>
        <taxon>Magnaporthiopsis</taxon>
    </lineage>
</organism>
<dbReference type="AlphaFoldDB" id="A0A0C4E8F3"/>
<evidence type="ECO:0000256" key="2">
    <source>
        <dbReference type="SAM" id="SignalP"/>
    </source>
</evidence>
<feature type="region of interest" description="Disordered" evidence="1">
    <location>
        <begin position="329"/>
        <end position="354"/>
    </location>
</feature>
<reference evidence="5" key="1">
    <citation type="submission" date="2010-05" db="EMBL/GenBank/DDBJ databases">
        <title>The genome sequence of Magnaporthe poae strain ATCC 64411.</title>
        <authorList>
            <person name="Ma L.-J."/>
            <person name="Dead R."/>
            <person name="Young S."/>
            <person name="Zeng Q."/>
            <person name="Koehrsen M."/>
            <person name="Alvarado L."/>
            <person name="Berlin A."/>
            <person name="Chapman S.B."/>
            <person name="Chen Z."/>
            <person name="Freedman E."/>
            <person name="Gellesch M."/>
            <person name="Goldberg J."/>
            <person name="Griggs A."/>
            <person name="Gujja S."/>
            <person name="Heilman E.R."/>
            <person name="Heiman D."/>
            <person name="Hepburn T."/>
            <person name="Howarth C."/>
            <person name="Jen D."/>
            <person name="Larson L."/>
            <person name="Mehta T."/>
            <person name="Neiman D."/>
            <person name="Pearson M."/>
            <person name="Roberts A."/>
            <person name="Saif S."/>
            <person name="Shea T."/>
            <person name="Shenoy N."/>
            <person name="Sisk P."/>
            <person name="Stolte C."/>
            <person name="Sykes S."/>
            <person name="Walk T."/>
            <person name="White J."/>
            <person name="Yandava C."/>
            <person name="Haas B."/>
            <person name="Nusbaum C."/>
            <person name="Birren B."/>
        </authorList>
    </citation>
    <scope>NUCLEOTIDE SEQUENCE [LARGE SCALE GENOMIC DNA]</scope>
    <source>
        <strain evidence="5">ATCC 64411 / 73-15</strain>
    </source>
</reference>
<proteinExistence type="predicted"/>
<protein>
    <submittedName>
        <fullName evidence="3 4">Uncharacterized protein</fullName>
    </submittedName>
</protein>
<keyword evidence="2" id="KW-0732">Signal</keyword>
<dbReference type="eggNOG" id="ENOG502THD9">
    <property type="taxonomic scope" value="Eukaryota"/>
</dbReference>
<dbReference type="EMBL" id="GL876973">
    <property type="protein sequence ID" value="KLU89885.1"/>
    <property type="molecule type" value="Genomic_DNA"/>
</dbReference>
<gene>
    <name evidence="3" type="ORF">MAPG_08854</name>
</gene>
<dbReference type="Proteomes" id="UP000011715">
    <property type="component" value="Unassembled WGS sequence"/>
</dbReference>
<dbReference type="OrthoDB" id="5237073at2759"/>
<dbReference type="EMBL" id="ADBL01002158">
    <property type="status" value="NOT_ANNOTATED_CDS"/>
    <property type="molecule type" value="Genomic_DNA"/>
</dbReference>
<feature type="chain" id="PRO_5009385802" evidence="2">
    <location>
        <begin position="26"/>
        <end position="354"/>
    </location>
</feature>
<evidence type="ECO:0000313" key="4">
    <source>
        <dbReference type="EnsemblFungi" id="MAPG_08854T0"/>
    </source>
</evidence>
<keyword evidence="5" id="KW-1185">Reference proteome</keyword>
<dbReference type="EnsemblFungi" id="MAPG_08854T0">
    <property type="protein sequence ID" value="MAPG_08854T0"/>
    <property type="gene ID" value="MAPG_08854"/>
</dbReference>
<dbReference type="VEuPathDB" id="FungiDB:MAPG_08854"/>
<reference evidence="4" key="5">
    <citation type="submission" date="2015-06" db="UniProtKB">
        <authorList>
            <consortium name="EnsemblFungi"/>
        </authorList>
    </citation>
    <scope>IDENTIFICATION</scope>
    <source>
        <strain evidence="4">ATCC 64411</strain>
    </source>
</reference>
<sequence>MPFLPRAATLLVGYLLLGATGIASAGSIDFTPDPRSPHGDAGIETFYGQLARRQHYRRHGNGHLAAGSAVGVDQSPNNGTSGMVLFGRAEPGEPGMDTYGKLVHVPGCFYCPEEDVRELKGRQLLKSLTTMKMKSYMRARAGDLRNKCVFYTYSLRKPQIPHLSEGASVWACAHNKYSIWHLWPNQPMATESPDRYRDFYGLYKSDNWLNSIDGIRKQPGQTPPPIEYFENMSEAMAQSCEGEVVIMSMSTHDMGRYLTGEPNIWRNKERPVLRALKNQDVVTRFLVVDYDPPNRVYEFDIETNMRGHIIPDSELQSRGLAGVEGLQKRDCTSDGLGSMPPMGDPFADDYSNFE</sequence>
<evidence type="ECO:0000313" key="5">
    <source>
        <dbReference type="Proteomes" id="UP000011715"/>
    </source>
</evidence>
<dbReference type="STRING" id="644358.A0A0C4E8F3"/>
<reference evidence="3" key="2">
    <citation type="submission" date="2010-05" db="EMBL/GenBank/DDBJ databases">
        <title>The Genome Sequence of Magnaporthe poae strain ATCC 64411.</title>
        <authorList>
            <consortium name="The Broad Institute Genome Sequencing Platform"/>
            <consortium name="Broad Institute Genome Sequencing Center for Infectious Disease"/>
            <person name="Ma L.-J."/>
            <person name="Dead R."/>
            <person name="Young S."/>
            <person name="Zeng Q."/>
            <person name="Koehrsen M."/>
            <person name="Alvarado L."/>
            <person name="Berlin A."/>
            <person name="Chapman S.B."/>
            <person name="Chen Z."/>
            <person name="Freedman E."/>
            <person name="Gellesch M."/>
            <person name="Goldberg J."/>
            <person name="Griggs A."/>
            <person name="Gujja S."/>
            <person name="Heilman E.R."/>
            <person name="Heiman D."/>
            <person name="Hepburn T."/>
            <person name="Howarth C."/>
            <person name="Jen D."/>
            <person name="Larson L."/>
            <person name="Mehta T."/>
            <person name="Neiman D."/>
            <person name="Pearson M."/>
            <person name="Roberts A."/>
            <person name="Saif S."/>
            <person name="Shea T."/>
            <person name="Shenoy N."/>
            <person name="Sisk P."/>
            <person name="Stolte C."/>
            <person name="Sykes S."/>
            <person name="Walk T."/>
            <person name="White J."/>
            <person name="Yandava C."/>
            <person name="Haas B."/>
            <person name="Nusbaum C."/>
            <person name="Birren B."/>
        </authorList>
    </citation>
    <scope>NUCLEOTIDE SEQUENCE</scope>
    <source>
        <strain evidence="3">ATCC 64411</strain>
    </source>
</reference>
<accession>A0A0C4E8F3</accession>
<evidence type="ECO:0000313" key="3">
    <source>
        <dbReference type="EMBL" id="KLU89885.1"/>
    </source>
</evidence>
<feature type="signal peptide" evidence="2">
    <location>
        <begin position="1"/>
        <end position="25"/>
    </location>
</feature>
<reference evidence="4" key="4">
    <citation type="journal article" date="2015" name="G3 (Bethesda)">
        <title>Genome sequences of three phytopathogenic species of the Magnaporthaceae family of fungi.</title>
        <authorList>
            <person name="Okagaki L.H."/>
            <person name="Nunes C.C."/>
            <person name="Sailsbery J."/>
            <person name="Clay B."/>
            <person name="Brown D."/>
            <person name="John T."/>
            <person name="Oh Y."/>
            <person name="Young N."/>
            <person name="Fitzgerald M."/>
            <person name="Haas B.J."/>
            <person name="Zeng Q."/>
            <person name="Young S."/>
            <person name="Adiconis X."/>
            <person name="Fan L."/>
            <person name="Levin J.Z."/>
            <person name="Mitchell T.K."/>
            <person name="Okubara P.A."/>
            <person name="Farman M.L."/>
            <person name="Kohn L.M."/>
            <person name="Birren B."/>
            <person name="Ma L.-J."/>
            <person name="Dean R.A."/>
        </authorList>
    </citation>
    <scope>NUCLEOTIDE SEQUENCE</scope>
    <source>
        <strain evidence="4">ATCC 64411 / 73-15</strain>
    </source>
</reference>
<name>A0A0C4E8F3_MAGP6</name>